<dbReference type="Proteomes" id="UP001202328">
    <property type="component" value="Unassembled WGS sequence"/>
</dbReference>
<name>A0AAD4XPF5_9MAGN</name>
<accession>A0AAD4XPF5</accession>
<keyword evidence="3" id="KW-1185">Reference proteome</keyword>
<evidence type="ECO:0000256" key="1">
    <source>
        <dbReference type="SAM" id="MobiDB-lite"/>
    </source>
</evidence>
<dbReference type="AlphaFoldDB" id="A0AAD4XPF5"/>
<protein>
    <submittedName>
        <fullName evidence="2">Uncharacterized protein</fullName>
    </submittedName>
</protein>
<feature type="non-terminal residue" evidence="2">
    <location>
        <position position="113"/>
    </location>
</feature>
<reference evidence="2" key="1">
    <citation type="submission" date="2022-04" db="EMBL/GenBank/DDBJ databases">
        <title>A functionally conserved STORR gene fusion in Papaver species that diverged 16.8 million years ago.</title>
        <authorList>
            <person name="Catania T."/>
        </authorList>
    </citation>
    <scope>NUCLEOTIDE SEQUENCE</scope>
    <source>
        <strain evidence="2">S-188037</strain>
    </source>
</reference>
<comment type="caution">
    <text evidence="2">The sequence shown here is derived from an EMBL/GenBank/DDBJ whole genome shotgun (WGS) entry which is preliminary data.</text>
</comment>
<feature type="region of interest" description="Disordered" evidence="1">
    <location>
        <begin position="85"/>
        <end position="113"/>
    </location>
</feature>
<evidence type="ECO:0000313" key="2">
    <source>
        <dbReference type="EMBL" id="KAI3928597.1"/>
    </source>
</evidence>
<evidence type="ECO:0000313" key="3">
    <source>
        <dbReference type="Proteomes" id="UP001202328"/>
    </source>
</evidence>
<gene>
    <name evidence="2" type="ORF">MKW98_024198</name>
</gene>
<dbReference type="EMBL" id="JAJJMB010007708">
    <property type="protein sequence ID" value="KAI3928597.1"/>
    <property type="molecule type" value="Genomic_DNA"/>
</dbReference>
<proteinExistence type="predicted"/>
<feature type="non-terminal residue" evidence="2">
    <location>
        <position position="1"/>
    </location>
</feature>
<organism evidence="2 3">
    <name type="scientific">Papaver atlanticum</name>
    <dbReference type="NCBI Taxonomy" id="357466"/>
    <lineage>
        <taxon>Eukaryota</taxon>
        <taxon>Viridiplantae</taxon>
        <taxon>Streptophyta</taxon>
        <taxon>Embryophyta</taxon>
        <taxon>Tracheophyta</taxon>
        <taxon>Spermatophyta</taxon>
        <taxon>Magnoliopsida</taxon>
        <taxon>Ranunculales</taxon>
        <taxon>Papaveraceae</taxon>
        <taxon>Papaveroideae</taxon>
        <taxon>Papaver</taxon>
    </lineage>
</organism>
<sequence>RLHRCSPSTIAIICRHLPRSTTSDGGYRHIQRDNSFGPQATVEKEEYDVDEDGDEVEVALEKSKEEMEEEVVVEKKMEVELLPRSAQQAGVENEDIEEVVLENSKEETEEEEV</sequence>